<dbReference type="EMBL" id="CM000784">
    <property type="protein sequence ID" value="AQK99236.1"/>
    <property type="molecule type" value="Genomic_DNA"/>
</dbReference>
<name>A0A1D6G7V7_MAIZE</name>
<reference evidence="1" key="1">
    <citation type="submission" date="2015-12" db="EMBL/GenBank/DDBJ databases">
        <title>Update maize B73 reference genome by single molecule sequencing technologies.</title>
        <authorList>
            <consortium name="Maize Genome Sequencing Project"/>
            <person name="Ware D."/>
        </authorList>
    </citation>
    <scope>NUCLEOTIDE SEQUENCE</scope>
    <source>
        <tissue evidence="1">Seedling</tissue>
    </source>
</reference>
<dbReference type="AlphaFoldDB" id="A0A1D6G7V7"/>
<protein>
    <submittedName>
        <fullName evidence="1">Putative snRK/SAPK family protein kinase</fullName>
    </submittedName>
</protein>
<feature type="non-terminal residue" evidence="1">
    <location>
        <position position="1"/>
    </location>
</feature>
<keyword evidence="1" id="KW-0418">Kinase</keyword>
<keyword evidence="1" id="KW-0808">Transferase</keyword>
<evidence type="ECO:0000313" key="1">
    <source>
        <dbReference type="EMBL" id="AQK99236.1"/>
    </source>
</evidence>
<sequence>ETGAHTSDPTANRSQPGTDAPRFRVRSRTPTAGPPDIPSGLLPVPVLRSSPSLLHLAVSHTLARQAPTLRSYHPPVHHYKIPDRLTHTHRPTVRRGATAATQTHKPSAAAAAAVPRTVPLLLRPCASRQRQQSPHRLLPDGGRTRGAGLAGGGRRRYVWTSTRRCGTSGRGTSGWRA</sequence>
<proteinExistence type="predicted"/>
<dbReference type="GO" id="GO:0016301">
    <property type="term" value="F:kinase activity"/>
    <property type="evidence" value="ECO:0007669"/>
    <property type="project" value="UniProtKB-KW"/>
</dbReference>
<organism evidence="1">
    <name type="scientific">Zea mays</name>
    <name type="common">Maize</name>
    <dbReference type="NCBI Taxonomy" id="4577"/>
    <lineage>
        <taxon>Eukaryota</taxon>
        <taxon>Viridiplantae</taxon>
        <taxon>Streptophyta</taxon>
        <taxon>Embryophyta</taxon>
        <taxon>Tracheophyta</taxon>
        <taxon>Spermatophyta</taxon>
        <taxon>Magnoliopsida</taxon>
        <taxon>Liliopsida</taxon>
        <taxon>Poales</taxon>
        <taxon>Poaceae</taxon>
        <taxon>PACMAD clade</taxon>
        <taxon>Panicoideae</taxon>
        <taxon>Andropogonodae</taxon>
        <taxon>Andropogoneae</taxon>
        <taxon>Tripsacinae</taxon>
        <taxon>Zea</taxon>
    </lineage>
</organism>
<gene>
    <name evidence="1" type="ORF">ZEAMMB73_Zm00001d012263</name>
</gene>
<accession>A0A1D6G7V7</accession>